<evidence type="ECO:0000313" key="2">
    <source>
        <dbReference type="Proteomes" id="UP000629025"/>
    </source>
</evidence>
<comment type="caution">
    <text evidence="1">The sequence shown here is derived from an EMBL/GenBank/DDBJ whole genome shotgun (WGS) entry which is preliminary data.</text>
</comment>
<evidence type="ECO:0000313" key="1">
    <source>
        <dbReference type="EMBL" id="GGC07666.1"/>
    </source>
</evidence>
<reference evidence="2" key="1">
    <citation type="journal article" date="2019" name="Int. J. Syst. Evol. Microbiol.">
        <title>The Global Catalogue of Microorganisms (GCM) 10K type strain sequencing project: providing services to taxonomists for standard genome sequencing and annotation.</title>
        <authorList>
            <consortium name="The Broad Institute Genomics Platform"/>
            <consortium name="The Broad Institute Genome Sequencing Center for Infectious Disease"/>
            <person name="Wu L."/>
            <person name="Ma J."/>
        </authorList>
    </citation>
    <scope>NUCLEOTIDE SEQUENCE [LARGE SCALE GENOMIC DNA]</scope>
    <source>
        <strain evidence="2">CGMCC 1.15341</strain>
    </source>
</reference>
<name>A0ABQ1KT90_9GAMM</name>
<sequence length="83" mass="9477">MRNLIEQADAIFESLVSGQIAKGFELYPDFIDAFINTLTDSEILSFQPLLQEMLKAQEEKNVVWLADLIAYLLIPALNELHPR</sequence>
<proteinExistence type="predicted"/>
<keyword evidence="2" id="KW-1185">Reference proteome</keyword>
<protein>
    <submittedName>
        <fullName evidence="1">Uncharacterized protein</fullName>
    </submittedName>
</protein>
<organism evidence="1 2">
    <name type="scientific">Marinobacterium zhoushanense</name>
    <dbReference type="NCBI Taxonomy" id="1679163"/>
    <lineage>
        <taxon>Bacteria</taxon>
        <taxon>Pseudomonadati</taxon>
        <taxon>Pseudomonadota</taxon>
        <taxon>Gammaproteobacteria</taxon>
        <taxon>Oceanospirillales</taxon>
        <taxon>Oceanospirillaceae</taxon>
        <taxon>Marinobacterium</taxon>
    </lineage>
</organism>
<dbReference type="RefSeq" id="WP_188751151.1">
    <property type="nucleotide sequence ID" value="NZ_BMIJ01000008.1"/>
</dbReference>
<dbReference type="EMBL" id="BMIJ01000008">
    <property type="protein sequence ID" value="GGC07666.1"/>
    <property type="molecule type" value="Genomic_DNA"/>
</dbReference>
<gene>
    <name evidence="1" type="ORF">GCM10011352_37440</name>
</gene>
<dbReference type="Proteomes" id="UP000629025">
    <property type="component" value="Unassembled WGS sequence"/>
</dbReference>
<accession>A0ABQ1KT90</accession>